<organism evidence="4 5">
    <name type="scientific">Maioricimonas rarisocia</name>
    <dbReference type="NCBI Taxonomy" id="2528026"/>
    <lineage>
        <taxon>Bacteria</taxon>
        <taxon>Pseudomonadati</taxon>
        <taxon>Planctomycetota</taxon>
        <taxon>Planctomycetia</taxon>
        <taxon>Planctomycetales</taxon>
        <taxon>Planctomycetaceae</taxon>
        <taxon>Maioricimonas</taxon>
    </lineage>
</organism>
<evidence type="ECO:0000313" key="4">
    <source>
        <dbReference type="EMBL" id="QDU41231.1"/>
    </source>
</evidence>
<evidence type="ECO:0000313" key="5">
    <source>
        <dbReference type="Proteomes" id="UP000320496"/>
    </source>
</evidence>
<feature type="region of interest" description="Disordered" evidence="2">
    <location>
        <begin position="300"/>
        <end position="337"/>
    </location>
</feature>
<dbReference type="InterPro" id="IPR039360">
    <property type="entry name" value="Ras_GTPase"/>
</dbReference>
<dbReference type="PANTHER" id="PTHR10194:SF60">
    <property type="entry name" value="RAS GTPASE-ACTIVATING PROTEIN RASKOL"/>
    <property type="match status" value="1"/>
</dbReference>
<dbReference type="SUPFAM" id="SSF48350">
    <property type="entry name" value="GTPase activation domain, GAP"/>
    <property type="match status" value="1"/>
</dbReference>
<dbReference type="Gene3D" id="1.10.506.10">
    <property type="entry name" value="GTPase Activation - p120gap, domain 1"/>
    <property type="match status" value="1"/>
</dbReference>
<name>A0A517ZFI6_9PLAN</name>
<feature type="domain" description="Ras-GAP" evidence="3">
    <location>
        <begin position="219"/>
        <end position="438"/>
    </location>
</feature>
<dbReference type="KEGG" id="mri:Mal4_55960"/>
<proteinExistence type="predicted"/>
<evidence type="ECO:0000256" key="2">
    <source>
        <dbReference type="SAM" id="MobiDB-lite"/>
    </source>
</evidence>
<protein>
    <submittedName>
        <fullName evidence="4">GTPase-activator protein for Ras-like GTPase</fullName>
    </submittedName>
</protein>
<keyword evidence="5" id="KW-1185">Reference proteome</keyword>
<feature type="compositionally biased region" description="Pro residues" evidence="2">
    <location>
        <begin position="304"/>
        <end position="316"/>
    </location>
</feature>
<feature type="region of interest" description="Disordered" evidence="2">
    <location>
        <begin position="1"/>
        <end position="44"/>
    </location>
</feature>
<dbReference type="InterPro" id="IPR001936">
    <property type="entry name" value="RasGAP_dom"/>
</dbReference>
<dbReference type="GO" id="GO:0005096">
    <property type="term" value="F:GTPase activator activity"/>
    <property type="evidence" value="ECO:0007669"/>
    <property type="project" value="UniProtKB-KW"/>
</dbReference>
<dbReference type="Proteomes" id="UP000320496">
    <property type="component" value="Chromosome"/>
</dbReference>
<dbReference type="CDD" id="cd04519">
    <property type="entry name" value="RasGAP"/>
    <property type="match status" value="1"/>
</dbReference>
<keyword evidence="1" id="KW-0343">GTPase activation</keyword>
<dbReference type="PROSITE" id="PS50018">
    <property type="entry name" value="RAS_GTPASE_ACTIV_2"/>
    <property type="match status" value="1"/>
</dbReference>
<dbReference type="AlphaFoldDB" id="A0A517ZFI6"/>
<feature type="compositionally biased region" description="Acidic residues" evidence="2">
    <location>
        <begin position="27"/>
        <end position="44"/>
    </location>
</feature>
<dbReference type="RefSeq" id="WP_145372427.1">
    <property type="nucleotide sequence ID" value="NZ_CP036275.1"/>
</dbReference>
<accession>A0A517ZFI6</accession>
<evidence type="ECO:0000259" key="3">
    <source>
        <dbReference type="PROSITE" id="PS50018"/>
    </source>
</evidence>
<dbReference type="EMBL" id="CP036275">
    <property type="protein sequence ID" value="QDU41231.1"/>
    <property type="molecule type" value="Genomic_DNA"/>
</dbReference>
<gene>
    <name evidence="4" type="ORF">Mal4_55960</name>
</gene>
<dbReference type="PANTHER" id="PTHR10194">
    <property type="entry name" value="RAS GTPASE-ACTIVATING PROTEINS"/>
    <property type="match status" value="1"/>
</dbReference>
<dbReference type="InterPro" id="IPR008936">
    <property type="entry name" value="Rho_GTPase_activation_prot"/>
</dbReference>
<evidence type="ECO:0000256" key="1">
    <source>
        <dbReference type="ARBA" id="ARBA00022468"/>
    </source>
</evidence>
<sequence>MDMTPEEYVDMLAGYDSGGEGTSGVGEYDEDSGDEGTSGVDEDEDVTTGLLDFESTINTKKLKAHVPFSKRKHHNQRYLNNVLKPIDEASPVIRRIHDTGEADFGQLKSLLKLTGSLGSQEEKYSKKDKKKEGKRLVTEAKVSEVHGYREKLETLIVMHGAVCVQGLAGQIPPADEEQQGEIDTFIRMLTEGDPDVVGLLVQVGTPDPAQLVTVLECCPQNKLETLASRLVRACGRAPGYLQVLIEHAIAHEAPNESPADYFRQNPLSMKLLRHQKASGELDEYLQRVGTDVQELIARIDVPLEPQPSRRPPPVPEPVGKGKETAEPEPEVPEPRHPPLEQVIDAYLRMAQRLLDSIDAGAVPDPLCRCCRILYEGFVAQTGNRAGAREKVSSFLFIRYISPLFSNDMIANPPGGKKLSRDQQRIGIMLGKILQGVGNQIPFSEQYMRPFNVLVNGYAEAIDHLATDVLRRAGVANP</sequence>
<reference evidence="4 5" key="1">
    <citation type="submission" date="2019-02" db="EMBL/GenBank/DDBJ databases">
        <title>Deep-cultivation of Planctomycetes and their phenomic and genomic characterization uncovers novel biology.</title>
        <authorList>
            <person name="Wiegand S."/>
            <person name="Jogler M."/>
            <person name="Boedeker C."/>
            <person name="Pinto D."/>
            <person name="Vollmers J."/>
            <person name="Rivas-Marin E."/>
            <person name="Kohn T."/>
            <person name="Peeters S.H."/>
            <person name="Heuer A."/>
            <person name="Rast P."/>
            <person name="Oberbeckmann S."/>
            <person name="Bunk B."/>
            <person name="Jeske O."/>
            <person name="Meyerdierks A."/>
            <person name="Storesund J.E."/>
            <person name="Kallscheuer N."/>
            <person name="Luecker S."/>
            <person name="Lage O.M."/>
            <person name="Pohl T."/>
            <person name="Merkel B.J."/>
            <person name="Hornburger P."/>
            <person name="Mueller R.-W."/>
            <person name="Bruemmer F."/>
            <person name="Labrenz M."/>
            <person name="Spormann A.M."/>
            <person name="Op den Camp H."/>
            <person name="Overmann J."/>
            <person name="Amann R."/>
            <person name="Jetten M.S.M."/>
            <person name="Mascher T."/>
            <person name="Medema M.H."/>
            <person name="Devos D.P."/>
            <person name="Kaster A.-K."/>
            <person name="Ovreas L."/>
            <person name="Rohde M."/>
            <person name="Galperin M.Y."/>
            <person name="Jogler C."/>
        </authorList>
    </citation>
    <scope>NUCLEOTIDE SEQUENCE [LARGE SCALE GENOMIC DNA]</scope>
    <source>
        <strain evidence="4 5">Mal4</strain>
    </source>
</reference>